<dbReference type="GeneID" id="66455877"/>
<dbReference type="AlphaFoldDB" id="A0A829F2G6"/>
<dbReference type="EMBL" id="AIVF01000067">
    <property type="protein sequence ID" value="EOG21286.1"/>
    <property type="molecule type" value="Genomic_DNA"/>
</dbReference>
<accession>A0A829F2G6</accession>
<dbReference type="RefSeq" id="WP_002297357.1">
    <property type="nucleotide sequence ID" value="NZ_KB948138.1"/>
</dbReference>
<organism evidence="1 2">
    <name type="scientific">Enterococcus faecium EnGen0180</name>
    <dbReference type="NCBI Taxonomy" id="1157475"/>
    <lineage>
        <taxon>Bacteria</taxon>
        <taxon>Bacillati</taxon>
        <taxon>Bacillota</taxon>
        <taxon>Bacilli</taxon>
        <taxon>Lactobacillales</taxon>
        <taxon>Enterococcaceae</taxon>
        <taxon>Enterococcus</taxon>
    </lineage>
</organism>
<gene>
    <name evidence="1" type="ORF">SMG_02990</name>
</gene>
<proteinExistence type="predicted"/>
<reference evidence="1 2" key="1">
    <citation type="submission" date="2013-02" db="EMBL/GenBank/DDBJ databases">
        <title>The Genome Sequence of Enterococcus faecium VRE_84.</title>
        <authorList>
            <consortium name="The Broad Institute Genome Sequencing Platform"/>
            <consortium name="The Broad Institute Genome Sequencing Center for Infectious Disease"/>
            <person name="Earl A.M."/>
            <person name="Gilmore M.S."/>
            <person name="Lebreton F."/>
            <person name="Hammerum A.M."/>
            <person name="Jensen L.B."/>
            <person name="Guardabassi L."/>
            <person name="Walker B."/>
            <person name="Young S.K."/>
            <person name="Zeng Q."/>
            <person name="Gargeya S."/>
            <person name="Fitzgerald M."/>
            <person name="Haas B."/>
            <person name="Abouelleil A."/>
            <person name="Alvarado L."/>
            <person name="Arachchi H.M."/>
            <person name="Berlin A.M."/>
            <person name="Chapman S.B."/>
            <person name="Dewar J."/>
            <person name="Goldberg J."/>
            <person name="Griggs A."/>
            <person name="Gujja S."/>
            <person name="Hansen M."/>
            <person name="Howarth C."/>
            <person name="Imamovic A."/>
            <person name="Larimer J."/>
            <person name="McCowan C."/>
            <person name="Murphy C."/>
            <person name="Neiman D."/>
            <person name="Pearson M."/>
            <person name="Priest M."/>
            <person name="Roberts A."/>
            <person name="Saif S."/>
            <person name="Shea T."/>
            <person name="Sisk P."/>
            <person name="Sykes S."/>
            <person name="Wortman J."/>
            <person name="Nusbaum C."/>
            <person name="Birren B."/>
        </authorList>
    </citation>
    <scope>NUCLEOTIDE SEQUENCE [LARGE SCALE GENOMIC DNA]</scope>
    <source>
        <strain evidence="1 2">VRE 84</strain>
    </source>
</reference>
<protein>
    <submittedName>
        <fullName evidence="1">Uncharacterized protein</fullName>
    </submittedName>
</protein>
<evidence type="ECO:0000313" key="2">
    <source>
        <dbReference type="Proteomes" id="UP000013834"/>
    </source>
</evidence>
<name>A0A829F2G6_ENTFC</name>
<sequence>MTEKEQVTKIVKKYNKSIADLSENATAKEFKTVIKYVADQANEKQRKLVGLNKK</sequence>
<comment type="caution">
    <text evidence="1">The sequence shown here is derived from an EMBL/GenBank/DDBJ whole genome shotgun (WGS) entry which is preliminary data.</text>
</comment>
<evidence type="ECO:0000313" key="1">
    <source>
        <dbReference type="EMBL" id="EOG21286.1"/>
    </source>
</evidence>
<dbReference type="Proteomes" id="UP000013834">
    <property type="component" value="Unassembled WGS sequence"/>
</dbReference>